<evidence type="ECO:0000313" key="4">
    <source>
        <dbReference type="EMBL" id="GLQ06763.1"/>
    </source>
</evidence>
<feature type="DNA-binding region" description="H-T-H motif" evidence="2">
    <location>
        <begin position="36"/>
        <end position="55"/>
    </location>
</feature>
<accession>A0ABQ5U4W0</accession>
<dbReference type="Proteomes" id="UP001161409">
    <property type="component" value="Unassembled WGS sequence"/>
</dbReference>
<evidence type="ECO:0000259" key="3">
    <source>
        <dbReference type="PROSITE" id="PS50977"/>
    </source>
</evidence>
<evidence type="ECO:0000256" key="1">
    <source>
        <dbReference type="ARBA" id="ARBA00023125"/>
    </source>
</evidence>
<organism evidence="4 5">
    <name type="scientific">Sneathiella chinensis</name>
    <dbReference type="NCBI Taxonomy" id="349750"/>
    <lineage>
        <taxon>Bacteria</taxon>
        <taxon>Pseudomonadati</taxon>
        <taxon>Pseudomonadota</taxon>
        <taxon>Alphaproteobacteria</taxon>
        <taxon>Sneathiellales</taxon>
        <taxon>Sneathiellaceae</taxon>
        <taxon>Sneathiella</taxon>
    </lineage>
</organism>
<dbReference type="SUPFAM" id="SSF48498">
    <property type="entry name" value="Tetracyclin repressor-like, C-terminal domain"/>
    <property type="match status" value="1"/>
</dbReference>
<dbReference type="PANTHER" id="PTHR30055">
    <property type="entry name" value="HTH-TYPE TRANSCRIPTIONAL REGULATOR RUTR"/>
    <property type="match status" value="1"/>
</dbReference>
<dbReference type="PROSITE" id="PS50977">
    <property type="entry name" value="HTH_TETR_2"/>
    <property type="match status" value="1"/>
</dbReference>
<dbReference type="Pfam" id="PF00440">
    <property type="entry name" value="TetR_N"/>
    <property type="match status" value="1"/>
</dbReference>
<proteinExistence type="predicted"/>
<dbReference type="InterPro" id="IPR036271">
    <property type="entry name" value="Tet_transcr_reg_TetR-rel_C_sf"/>
</dbReference>
<dbReference type="SUPFAM" id="SSF46689">
    <property type="entry name" value="Homeodomain-like"/>
    <property type="match status" value="1"/>
</dbReference>
<gene>
    <name evidence="4" type="ORF">GCM10007924_19840</name>
</gene>
<dbReference type="InterPro" id="IPR001647">
    <property type="entry name" value="HTH_TetR"/>
</dbReference>
<reference evidence="4" key="1">
    <citation type="journal article" date="2014" name="Int. J. Syst. Evol. Microbiol.">
        <title>Complete genome of a new Firmicutes species belonging to the dominant human colonic microbiota ('Ruminococcus bicirculans') reveals two chromosomes and a selective capacity to utilize plant glucans.</title>
        <authorList>
            <consortium name="NISC Comparative Sequencing Program"/>
            <person name="Wegmann U."/>
            <person name="Louis P."/>
            <person name="Goesmann A."/>
            <person name="Henrissat B."/>
            <person name="Duncan S.H."/>
            <person name="Flint H.J."/>
        </authorList>
    </citation>
    <scope>NUCLEOTIDE SEQUENCE</scope>
    <source>
        <strain evidence="4">NBRC 103408</strain>
    </source>
</reference>
<dbReference type="InterPro" id="IPR009057">
    <property type="entry name" value="Homeodomain-like_sf"/>
</dbReference>
<dbReference type="EMBL" id="BSNF01000007">
    <property type="protein sequence ID" value="GLQ06763.1"/>
    <property type="molecule type" value="Genomic_DNA"/>
</dbReference>
<dbReference type="PANTHER" id="PTHR30055:SF146">
    <property type="entry name" value="HTH-TYPE TRANSCRIPTIONAL DUAL REGULATOR CECR"/>
    <property type="match status" value="1"/>
</dbReference>
<dbReference type="Gene3D" id="1.10.10.60">
    <property type="entry name" value="Homeodomain-like"/>
    <property type="match status" value="1"/>
</dbReference>
<dbReference type="Pfam" id="PF14246">
    <property type="entry name" value="TetR_C_7"/>
    <property type="match status" value="1"/>
</dbReference>
<comment type="caution">
    <text evidence="4">The sequence shown here is derived from an EMBL/GenBank/DDBJ whole genome shotgun (WGS) entry which is preliminary data.</text>
</comment>
<dbReference type="RefSeq" id="WP_169562150.1">
    <property type="nucleotide sequence ID" value="NZ_BSNF01000007.1"/>
</dbReference>
<protein>
    <submittedName>
        <fullName evidence="4">TetR family transcriptional regulator</fullName>
    </submittedName>
</protein>
<keyword evidence="1 2" id="KW-0238">DNA-binding</keyword>
<dbReference type="PRINTS" id="PR00455">
    <property type="entry name" value="HTHTETR"/>
</dbReference>
<feature type="domain" description="HTH tetR-type" evidence="3">
    <location>
        <begin position="13"/>
        <end position="73"/>
    </location>
</feature>
<evidence type="ECO:0000313" key="5">
    <source>
        <dbReference type="Proteomes" id="UP001161409"/>
    </source>
</evidence>
<dbReference type="InterPro" id="IPR050109">
    <property type="entry name" value="HTH-type_TetR-like_transc_reg"/>
</dbReference>
<name>A0ABQ5U4W0_9PROT</name>
<sequence length="208" mass="22485">MSELSNSRNSATNDRRAAIIAAAADLFFEHGYSATSVDAVIARVGGSKRNVYQEFGSKEGLFAAIVTEIADSALGGLNIDDTESRDLGEILRSFGCKLLQVYMSPALIGVLRIVMAEAPRFPELARAVYERGPGRSSDCLVKVLENARSRGEVRITDCQLAAENFMGMLRDNFHMQVALGLKASPSETEIAARVASVVDSFLYGICVR</sequence>
<keyword evidence="5" id="KW-1185">Reference proteome</keyword>
<dbReference type="Gene3D" id="1.10.357.10">
    <property type="entry name" value="Tetracycline Repressor, domain 2"/>
    <property type="match status" value="1"/>
</dbReference>
<evidence type="ECO:0000256" key="2">
    <source>
        <dbReference type="PROSITE-ProRule" id="PRU00335"/>
    </source>
</evidence>
<reference evidence="4" key="2">
    <citation type="submission" date="2023-01" db="EMBL/GenBank/DDBJ databases">
        <title>Draft genome sequence of Sneathiella chinensis strain NBRC 103408.</title>
        <authorList>
            <person name="Sun Q."/>
            <person name="Mori K."/>
        </authorList>
    </citation>
    <scope>NUCLEOTIDE SEQUENCE</scope>
    <source>
        <strain evidence="4">NBRC 103408</strain>
    </source>
</reference>
<dbReference type="InterPro" id="IPR039536">
    <property type="entry name" value="TetR_C_Proteobacteria"/>
</dbReference>